<evidence type="ECO:0000256" key="1">
    <source>
        <dbReference type="ARBA" id="ARBA00004370"/>
    </source>
</evidence>
<evidence type="ECO:0000256" key="2">
    <source>
        <dbReference type="ARBA" id="ARBA00023136"/>
    </source>
</evidence>
<accession>A0A3L6E017</accession>
<dbReference type="GO" id="GO:0098542">
    <property type="term" value="P:defense response to other organism"/>
    <property type="evidence" value="ECO:0007669"/>
    <property type="project" value="InterPro"/>
</dbReference>
<dbReference type="GO" id="GO:0016020">
    <property type="term" value="C:membrane"/>
    <property type="evidence" value="ECO:0007669"/>
    <property type="project" value="UniProtKB-SubCell"/>
</dbReference>
<organism evidence="3">
    <name type="scientific">Zea mays</name>
    <name type="common">Maize</name>
    <dbReference type="NCBI Taxonomy" id="4577"/>
    <lineage>
        <taxon>Eukaryota</taxon>
        <taxon>Viridiplantae</taxon>
        <taxon>Streptophyta</taxon>
        <taxon>Embryophyta</taxon>
        <taxon>Tracheophyta</taxon>
        <taxon>Spermatophyta</taxon>
        <taxon>Magnoliopsida</taxon>
        <taxon>Liliopsida</taxon>
        <taxon>Poales</taxon>
        <taxon>Poaceae</taxon>
        <taxon>PACMAD clade</taxon>
        <taxon>Panicoideae</taxon>
        <taxon>Andropogonodae</taxon>
        <taxon>Andropogoneae</taxon>
        <taxon>Tripsacinae</taxon>
        <taxon>Zea</taxon>
    </lineage>
</organism>
<dbReference type="PANTHER" id="PTHR31415">
    <property type="entry name" value="OS05G0367900 PROTEIN"/>
    <property type="match status" value="1"/>
</dbReference>
<name>A0A3L6E017_MAIZE</name>
<dbReference type="AlphaFoldDB" id="A0A3L6E017"/>
<evidence type="ECO:0000313" key="3">
    <source>
        <dbReference type="EMBL" id="PWZ13231.1"/>
    </source>
</evidence>
<dbReference type="InterPro" id="IPR044839">
    <property type="entry name" value="NDR1-like"/>
</dbReference>
<dbReference type="EMBL" id="NCVQ01000008">
    <property type="protein sequence ID" value="PWZ13231.1"/>
    <property type="molecule type" value="Genomic_DNA"/>
</dbReference>
<protein>
    <submittedName>
        <fullName evidence="3">NDR1/HIN1-like protein 1</fullName>
    </submittedName>
</protein>
<comment type="caution">
    <text evidence="3">The sequence shown here is derived from an EMBL/GenBank/DDBJ whole genome shotgun (WGS) entry which is preliminary data.</text>
</comment>
<dbReference type="ExpressionAtlas" id="A0A3L6E017">
    <property type="expression patterns" value="baseline"/>
</dbReference>
<sequence>MGKQLCDMHRSRRRARIVAAALLSAFAAAAAALTVYLVFRPLKPQASVVRVAVYRMATAAGNSSEGRAPPPYTLAASARFTALLHNPSDRAVVFYDGLFAYVTYRGEMVAPPAPLPGVAQGRGADVALSPHFGLRGAVPVPVSADAAQALEGDCAAGRVELRLVVMGRVKYMSGPFRTGWRGLYLRCDVTVGLGVDATAGDDGAGDVPLLEYPKCSVDA</sequence>
<dbReference type="PANTHER" id="PTHR31415:SF81">
    <property type="entry name" value="OS09G0532200 PROTEIN"/>
    <property type="match status" value="1"/>
</dbReference>
<reference evidence="3" key="1">
    <citation type="journal article" date="2018" name="Nat. Genet.">
        <title>Extensive intraspecific gene order and gene structural variations between Mo17 and other maize genomes.</title>
        <authorList>
            <person name="Sun S."/>
            <person name="Zhou Y."/>
            <person name="Chen J."/>
            <person name="Shi J."/>
            <person name="Zhao H."/>
            <person name="Zhao H."/>
            <person name="Song W."/>
            <person name="Zhang M."/>
            <person name="Cui Y."/>
            <person name="Dong X."/>
            <person name="Liu H."/>
            <person name="Ma X."/>
            <person name="Jiao Y."/>
            <person name="Wang B."/>
            <person name="Wei X."/>
            <person name="Stein J.C."/>
            <person name="Glaubitz J.C."/>
            <person name="Lu F."/>
            <person name="Yu G."/>
            <person name="Liang C."/>
            <person name="Fengler K."/>
            <person name="Li B."/>
            <person name="Rafalski A."/>
            <person name="Schnable P.S."/>
            <person name="Ware D.H."/>
            <person name="Buckler E.S."/>
            <person name="Lai J."/>
        </authorList>
    </citation>
    <scope>NUCLEOTIDE SEQUENCE [LARGE SCALE GENOMIC DNA]</scope>
    <source>
        <tissue evidence="3">Seedling</tissue>
    </source>
</reference>
<gene>
    <name evidence="3" type="primary">NHL1_2</name>
    <name evidence="3" type="ORF">Zm00014a_002553</name>
</gene>
<comment type="subcellular location">
    <subcellularLocation>
        <location evidence="1">Membrane</location>
    </subcellularLocation>
</comment>
<dbReference type="Proteomes" id="UP000251960">
    <property type="component" value="Chromosome 7"/>
</dbReference>
<keyword evidence="2" id="KW-0472">Membrane</keyword>
<proteinExistence type="predicted"/>